<sequence length="123" mass="14296">MEKARVCHYPKSWRFIRVLKLSYNSPNQSHKQHSALHDFEQTRRKLRHNLQTSKLALEKVKVQLCALQILIEKVDDISTKIIQVKETVGEKEPGRQCKQQTRQRSSLVSDSTQAEWDPTDDAG</sequence>
<dbReference type="EMBL" id="JAWDGP010006690">
    <property type="protein sequence ID" value="KAK3736759.1"/>
    <property type="molecule type" value="Genomic_DNA"/>
</dbReference>
<organism evidence="2 3">
    <name type="scientific">Elysia crispata</name>
    <name type="common">lettuce slug</name>
    <dbReference type="NCBI Taxonomy" id="231223"/>
    <lineage>
        <taxon>Eukaryota</taxon>
        <taxon>Metazoa</taxon>
        <taxon>Spiralia</taxon>
        <taxon>Lophotrochozoa</taxon>
        <taxon>Mollusca</taxon>
        <taxon>Gastropoda</taxon>
        <taxon>Heterobranchia</taxon>
        <taxon>Euthyneura</taxon>
        <taxon>Panpulmonata</taxon>
        <taxon>Sacoglossa</taxon>
        <taxon>Placobranchoidea</taxon>
        <taxon>Plakobranchidae</taxon>
        <taxon>Elysia</taxon>
    </lineage>
</organism>
<reference evidence="2" key="1">
    <citation type="journal article" date="2023" name="G3 (Bethesda)">
        <title>A reference genome for the long-term kleptoplast-retaining sea slug Elysia crispata morphotype clarki.</title>
        <authorList>
            <person name="Eastman K.E."/>
            <person name="Pendleton A.L."/>
            <person name="Shaikh M.A."/>
            <person name="Suttiyut T."/>
            <person name="Ogas R."/>
            <person name="Tomko P."/>
            <person name="Gavelis G."/>
            <person name="Widhalm J.R."/>
            <person name="Wisecaver J.H."/>
        </authorList>
    </citation>
    <scope>NUCLEOTIDE SEQUENCE</scope>
    <source>
        <strain evidence="2">ECLA1</strain>
    </source>
</reference>
<evidence type="ECO:0000256" key="1">
    <source>
        <dbReference type="SAM" id="MobiDB-lite"/>
    </source>
</evidence>
<gene>
    <name evidence="2" type="ORF">RRG08_006079</name>
</gene>
<feature type="region of interest" description="Disordered" evidence="1">
    <location>
        <begin position="88"/>
        <end position="123"/>
    </location>
</feature>
<name>A0AAE1CUR4_9GAST</name>
<evidence type="ECO:0000313" key="2">
    <source>
        <dbReference type="EMBL" id="KAK3736759.1"/>
    </source>
</evidence>
<keyword evidence="3" id="KW-1185">Reference proteome</keyword>
<accession>A0AAE1CUR4</accession>
<proteinExistence type="predicted"/>
<dbReference type="AlphaFoldDB" id="A0AAE1CUR4"/>
<evidence type="ECO:0000313" key="3">
    <source>
        <dbReference type="Proteomes" id="UP001283361"/>
    </source>
</evidence>
<protein>
    <submittedName>
        <fullName evidence="2">Uncharacterized protein</fullName>
    </submittedName>
</protein>
<dbReference type="Proteomes" id="UP001283361">
    <property type="component" value="Unassembled WGS sequence"/>
</dbReference>
<comment type="caution">
    <text evidence="2">The sequence shown here is derived from an EMBL/GenBank/DDBJ whole genome shotgun (WGS) entry which is preliminary data.</text>
</comment>
<feature type="compositionally biased region" description="Polar residues" evidence="1">
    <location>
        <begin position="97"/>
        <end position="114"/>
    </location>
</feature>